<gene>
    <name evidence="2" type="ORF">E8E12_008890</name>
</gene>
<feature type="compositionally biased region" description="Acidic residues" evidence="1">
    <location>
        <begin position="7"/>
        <end position="21"/>
    </location>
</feature>
<feature type="region of interest" description="Disordered" evidence="1">
    <location>
        <begin position="1"/>
        <end position="53"/>
    </location>
</feature>
<sequence>MCKSAADYEDDAVAGAEDMESPEQTLVNITDKIDSPSGGSQQNHVHPAASNEPSIAVQTELELEYKNRHTFIGTASLHDFLDTLETSSLGSTSKLAVMKAFTILASNEQRLYRRNSINPEGWDLVTRITPDVSDFDCVTMARVLLGSISLQLFVDSIPFDINSETPILATVEAFKNASHMDAEQARCGESKARTFRSWLLRQDRAVE</sequence>
<reference evidence="2" key="1">
    <citation type="submission" date="2019-04" db="EMBL/GenBank/DDBJ databases">
        <title>Sequencing of skin fungus with MAO and IRED activity.</title>
        <authorList>
            <person name="Marsaioli A.J."/>
            <person name="Bonatto J.M.C."/>
            <person name="Reis Junior O."/>
        </authorList>
    </citation>
    <scope>NUCLEOTIDE SEQUENCE</scope>
    <source>
        <strain evidence="2">28M1</strain>
    </source>
</reference>
<dbReference type="Proteomes" id="UP000758155">
    <property type="component" value="Unassembled WGS sequence"/>
</dbReference>
<evidence type="ECO:0000313" key="3">
    <source>
        <dbReference type="Proteomes" id="UP000758155"/>
    </source>
</evidence>
<organism evidence="2 3">
    <name type="scientific">Didymella heteroderae</name>
    <dbReference type="NCBI Taxonomy" id="1769908"/>
    <lineage>
        <taxon>Eukaryota</taxon>
        <taxon>Fungi</taxon>
        <taxon>Dikarya</taxon>
        <taxon>Ascomycota</taxon>
        <taxon>Pezizomycotina</taxon>
        <taxon>Dothideomycetes</taxon>
        <taxon>Pleosporomycetidae</taxon>
        <taxon>Pleosporales</taxon>
        <taxon>Pleosporineae</taxon>
        <taxon>Didymellaceae</taxon>
        <taxon>Didymella</taxon>
    </lineage>
</organism>
<accession>A0A9P5C0H8</accession>
<evidence type="ECO:0000256" key="1">
    <source>
        <dbReference type="SAM" id="MobiDB-lite"/>
    </source>
</evidence>
<evidence type="ECO:0000313" key="2">
    <source>
        <dbReference type="EMBL" id="KAF3039411.1"/>
    </source>
</evidence>
<dbReference type="OrthoDB" id="3786670at2759"/>
<comment type="caution">
    <text evidence="2">The sequence shown here is derived from an EMBL/GenBank/DDBJ whole genome shotgun (WGS) entry which is preliminary data.</text>
</comment>
<dbReference type="EMBL" id="SWKV01000031">
    <property type="protein sequence ID" value="KAF3039411.1"/>
    <property type="molecule type" value="Genomic_DNA"/>
</dbReference>
<proteinExistence type="predicted"/>
<protein>
    <submittedName>
        <fullName evidence="2">Uncharacterized protein</fullName>
    </submittedName>
</protein>
<dbReference type="AlphaFoldDB" id="A0A9P5C0H8"/>
<keyword evidence="3" id="KW-1185">Reference proteome</keyword>
<name>A0A9P5C0H8_9PLEO</name>